<evidence type="ECO:0000313" key="4">
    <source>
        <dbReference type="Proteomes" id="UP000054260"/>
    </source>
</evidence>
<protein>
    <recommendedName>
        <fullName evidence="6">DUF5668 domain-containing protein</fullName>
    </recommendedName>
</protein>
<feature type="transmembrane region" description="Helical" evidence="1">
    <location>
        <begin position="12"/>
        <end position="33"/>
    </location>
</feature>
<evidence type="ECO:0000313" key="5">
    <source>
        <dbReference type="Proteomes" id="UP000055014"/>
    </source>
</evidence>
<organism evidence="3 5">
    <name type="scientific">Mesotoga infera</name>
    <dbReference type="NCBI Taxonomy" id="1236046"/>
    <lineage>
        <taxon>Bacteria</taxon>
        <taxon>Thermotogati</taxon>
        <taxon>Thermotogota</taxon>
        <taxon>Thermotogae</taxon>
        <taxon>Kosmotogales</taxon>
        <taxon>Kosmotogaceae</taxon>
        <taxon>Mesotoga</taxon>
    </lineage>
</organism>
<keyword evidence="1" id="KW-0472">Membrane</keyword>
<reference evidence="3" key="1">
    <citation type="journal article" date="2015" name="MBio">
        <title>Genome-resolved metagenomic analysis reveals roles for candidate phyla and other microbial community members in biogeochemical transformations in oil reservoirs.</title>
        <authorList>
            <person name="Hu P."/>
            <person name="Tom L."/>
            <person name="Singh A."/>
            <person name="Thomas B.C."/>
            <person name="Baker B.J."/>
            <person name="Piceno Y.M."/>
            <person name="Andersen G.L."/>
            <person name="Banfield J.F."/>
        </authorList>
    </citation>
    <scope>NUCLEOTIDE SEQUENCE [LARGE SCALE GENOMIC DNA]</scope>
    <source>
        <strain evidence="2">46_47</strain>
        <strain evidence="3">46_70</strain>
    </source>
</reference>
<keyword evidence="1" id="KW-1133">Transmembrane helix</keyword>
<dbReference type="EMBL" id="LGGW01000153">
    <property type="protein sequence ID" value="KUK87029.1"/>
    <property type="molecule type" value="Genomic_DNA"/>
</dbReference>
<dbReference type="PATRIC" id="fig|1236046.5.peg.1276"/>
<feature type="transmembrane region" description="Helical" evidence="1">
    <location>
        <begin position="69"/>
        <end position="88"/>
    </location>
</feature>
<feature type="transmembrane region" description="Helical" evidence="1">
    <location>
        <begin position="39"/>
        <end position="62"/>
    </location>
</feature>
<name>A0A101I273_9BACT</name>
<dbReference type="Proteomes" id="UP000054260">
    <property type="component" value="Unassembled WGS sequence"/>
</dbReference>
<evidence type="ECO:0000256" key="1">
    <source>
        <dbReference type="SAM" id="Phobius"/>
    </source>
</evidence>
<comment type="caution">
    <text evidence="3">The sequence shown here is derived from an EMBL/GenBank/DDBJ whole genome shotgun (WGS) entry which is preliminary data.</text>
</comment>
<evidence type="ECO:0000313" key="3">
    <source>
        <dbReference type="EMBL" id="KUK87029.1"/>
    </source>
</evidence>
<gene>
    <name evidence="2" type="ORF">XD86_1298</name>
    <name evidence="3" type="ORF">XE02_1326</name>
</gene>
<keyword evidence="1" id="KW-0812">Transmembrane</keyword>
<reference evidence="4 5" key="2">
    <citation type="journal article" date="2015" name="MBio">
        <title>Genome-Resolved Metagenomic Analysis Reveals Roles for Candidate Phyla and Other Microbial Community Members in Biogeochemical Transformations in Oil Reservoirs.</title>
        <authorList>
            <person name="Hu P."/>
            <person name="Tom L."/>
            <person name="Singh A."/>
            <person name="Thomas B.C."/>
            <person name="Baker B.J."/>
            <person name="Piceno Y.M."/>
            <person name="Andersen G.L."/>
            <person name="Banfield J.F."/>
        </authorList>
    </citation>
    <scope>NUCLEOTIDE SEQUENCE [LARGE SCALE GENOMIC DNA]</scope>
</reference>
<evidence type="ECO:0008006" key="6">
    <source>
        <dbReference type="Google" id="ProtNLM"/>
    </source>
</evidence>
<dbReference type="AlphaFoldDB" id="A0A101I273"/>
<accession>A0A101I273</accession>
<dbReference type="Proteomes" id="UP000055014">
    <property type="component" value="Unassembled WGS sequence"/>
</dbReference>
<evidence type="ECO:0000313" key="2">
    <source>
        <dbReference type="EMBL" id="KUK66166.1"/>
    </source>
</evidence>
<dbReference type="EMBL" id="LGGH01000244">
    <property type="protein sequence ID" value="KUK66166.1"/>
    <property type="molecule type" value="Genomic_DNA"/>
</dbReference>
<sequence length="301" mass="33317">MSFTNPSAGDNSMKIAMGLTFVLVGVLLIFGIFTGDTLLNAFVNLVNFWPIILVFVGLSILSSIKGLRWIRYLNALLIIIFVLFTFFWPSPFLSGERAVKDTVTLEAFDSSRSIEIQFNLAMANITVEPLEEAASSTAAVIDYTVRGSNLRIEEDNTQLSQKFVIRPDSNISWLGTSTVVMKLNPNYNYVLKFDSAVINSRFNLEELKVDELKLNGAIIKAELSMSEVGPADIKVNAAIINSEIFVPDNVRSILRANAAIKNIKADLPYTGDGEYVFEGKSFDFSSYISFDSAIMNLKVSD</sequence>
<proteinExistence type="predicted"/>